<dbReference type="STRING" id="381665.SAMN05216554_4589"/>
<keyword evidence="3" id="KW-1185">Reference proteome</keyword>
<name>A0A1H3TZ11_9MICO</name>
<organism evidence="2 3">
    <name type="scientific">Herbiconiux ginsengi</name>
    <dbReference type="NCBI Taxonomy" id="381665"/>
    <lineage>
        <taxon>Bacteria</taxon>
        <taxon>Bacillati</taxon>
        <taxon>Actinomycetota</taxon>
        <taxon>Actinomycetes</taxon>
        <taxon>Micrococcales</taxon>
        <taxon>Microbacteriaceae</taxon>
        <taxon>Herbiconiux</taxon>
    </lineage>
</organism>
<gene>
    <name evidence="2" type="ORF">SAMN05216554_4589</name>
</gene>
<dbReference type="RefSeq" id="WP_092558241.1">
    <property type="nucleotide sequence ID" value="NZ_FNPZ01000009.1"/>
</dbReference>
<accession>A0A1H3TZ11</accession>
<reference evidence="2 3" key="1">
    <citation type="submission" date="2016-10" db="EMBL/GenBank/DDBJ databases">
        <authorList>
            <person name="de Groot N.N."/>
        </authorList>
    </citation>
    <scope>NUCLEOTIDE SEQUENCE [LARGE SCALE GENOMIC DNA]</scope>
    <source>
        <strain evidence="2 3">CGMCC 4.3491</strain>
    </source>
</reference>
<protein>
    <submittedName>
        <fullName evidence="2">A-factor biosynthesis hotdog domain-containing protein</fullName>
    </submittedName>
</protein>
<sequence>MAARAQSSSDPSAAAGTGGKGSGHQARNASPVRQWRVRAEEAHKHDQQNLWLGTARLDELGRFTVTFSIPEGQAAVRFVDLIEIERQAGIVFAHSYLEVAADAVFVLSEISLNADPTWRAHSGFAGEIEVSRADPVAPRQASSRKVAMRFHFRIDGNSFAHGFARVSFLPPALYARVRTRAGANPICESPGGHRSPGAAIIDLLDPLTADHRTDHVPGMAVAAAIEKAVTGESGGRPLRMLSLRFQSYIEHDPPPLLRVDPLDGNGIRGHLEQGNVVKGTFTAALTEPT</sequence>
<dbReference type="AlphaFoldDB" id="A0A1H3TZ11"/>
<evidence type="ECO:0000313" key="2">
    <source>
        <dbReference type="EMBL" id="SDZ55318.1"/>
    </source>
</evidence>
<dbReference type="Proteomes" id="UP000198891">
    <property type="component" value="Unassembled WGS sequence"/>
</dbReference>
<proteinExistence type="predicted"/>
<evidence type="ECO:0000256" key="1">
    <source>
        <dbReference type="SAM" id="MobiDB-lite"/>
    </source>
</evidence>
<dbReference type="OrthoDB" id="7838374at2"/>
<feature type="region of interest" description="Disordered" evidence="1">
    <location>
        <begin position="1"/>
        <end position="34"/>
    </location>
</feature>
<feature type="compositionally biased region" description="Polar residues" evidence="1">
    <location>
        <begin position="1"/>
        <end position="11"/>
    </location>
</feature>
<dbReference type="EMBL" id="FNPZ01000009">
    <property type="protein sequence ID" value="SDZ55318.1"/>
    <property type="molecule type" value="Genomic_DNA"/>
</dbReference>
<evidence type="ECO:0000313" key="3">
    <source>
        <dbReference type="Proteomes" id="UP000198891"/>
    </source>
</evidence>